<dbReference type="FunFam" id="1.10.10.10:FF:000322">
    <property type="entry name" value="Probable disease resistance protein At1g63360"/>
    <property type="match status" value="1"/>
</dbReference>
<dbReference type="InterPro" id="IPR027417">
    <property type="entry name" value="P-loop_NTPase"/>
</dbReference>
<dbReference type="Gene3D" id="1.20.5.4130">
    <property type="match status" value="1"/>
</dbReference>
<name>A0A835ATE3_9POAL</name>
<dbReference type="FunFam" id="3.40.50.300:FF:001091">
    <property type="entry name" value="Probable disease resistance protein At1g61300"/>
    <property type="match status" value="1"/>
</dbReference>
<dbReference type="InterPro" id="IPR036388">
    <property type="entry name" value="WH-like_DNA-bd_sf"/>
</dbReference>
<dbReference type="Pfam" id="PF00931">
    <property type="entry name" value="NB-ARC"/>
    <property type="match status" value="1"/>
</dbReference>
<keyword evidence="5" id="KW-0611">Plant defense</keyword>
<evidence type="ECO:0000259" key="10">
    <source>
        <dbReference type="Pfam" id="PF23559"/>
    </source>
</evidence>
<dbReference type="PRINTS" id="PR00364">
    <property type="entry name" value="DISEASERSIST"/>
</dbReference>
<dbReference type="Pfam" id="PF23598">
    <property type="entry name" value="LRR_14"/>
    <property type="match status" value="1"/>
</dbReference>
<dbReference type="InterPro" id="IPR002182">
    <property type="entry name" value="NB-ARC"/>
</dbReference>
<dbReference type="GO" id="GO:0009626">
    <property type="term" value="P:plant-type hypersensitive response"/>
    <property type="evidence" value="ECO:0007669"/>
    <property type="project" value="UniProtKB-ARBA"/>
</dbReference>
<evidence type="ECO:0000256" key="3">
    <source>
        <dbReference type="ARBA" id="ARBA00022737"/>
    </source>
</evidence>
<keyword evidence="4" id="KW-0547">Nucleotide-binding</keyword>
<dbReference type="SUPFAM" id="SSF52058">
    <property type="entry name" value="L domain-like"/>
    <property type="match status" value="1"/>
</dbReference>
<dbReference type="InterPro" id="IPR042197">
    <property type="entry name" value="Apaf_helical"/>
</dbReference>
<keyword evidence="3" id="KW-0677">Repeat</keyword>
<accession>A0A835ATE3</accession>
<dbReference type="InterPro" id="IPR032675">
    <property type="entry name" value="LRR_dom_sf"/>
</dbReference>
<dbReference type="Gene3D" id="1.10.10.10">
    <property type="entry name" value="Winged helix-like DNA-binding domain superfamily/Winged helix DNA-binding domain"/>
    <property type="match status" value="1"/>
</dbReference>
<dbReference type="Pfam" id="PF23559">
    <property type="entry name" value="WHD_DRP"/>
    <property type="match status" value="1"/>
</dbReference>
<feature type="domain" description="Disease resistance N-terminal" evidence="9">
    <location>
        <begin position="167"/>
        <end position="244"/>
    </location>
</feature>
<dbReference type="EMBL" id="JACEFO010002221">
    <property type="protein sequence ID" value="KAF8672299.1"/>
    <property type="molecule type" value="Genomic_DNA"/>
</dbReference>
<evidence type="ECO:0000259" key="8">
    <source>
        <dbReference type="Pfam" id="PF00931"/>
    </source>
</evidence>
<sequence length="1089" mass="121475">MSHRPRMASPVCIRPTSPMFAPSTSVQGPKPVIPVQSHGTALAQPAATVPVPEKDVQCRPPCSSFHRRQQLLQFSGKVVVSECGSAVGFHCDSGILVFHRLPPNSSSGEVVLFQRAMMIYSVMCELNITLTFIPFNFLISLAEEGGPSVGKMEVAVSLYLGCLGTVPEKLQALANECSHIKDLQAQLVFLKAELVTMRAFLLKVAAMEQEGPLDILDIQLKVWAQEVRETSYDVEDCVDDFTRSLHLAGGGQQHQGSNMIINFLAKCSKILGTLLTYHRFADTIEALKTRVVDAGDRWERYKLDGLGCCSSNLTMDPRLSALFTEESRLAGIEKPRDELVRWLVGPEGGLATHLRVLSIVGFGGLGKTTLAREVHRKVVGDFPCKIFVSVSQKPDLCKILRDCLSQLVRGNQISGDIEAWNEVKLITEIRDYLADKRYLVVIDDVWSTAAWEAIRCAFPENNCSSRMITTTRIVSVAHSCSSVDGRIYEMEPLSFHQSKWLFLKRLFGSEECPDQLQEVSDAIVKKCGGLPLAIINISGLLTTRAAVKEEWSKIKDSLGSALENNRDLEGLNSILMLSYVALPQNLRTCLLYLSMFPEDCKINRDRLVSMWISERFVAEERGRTLQEVGEGYFDELINRSLLQATDMGYDGKARGCTIHDIMLDLIISKACDENFVSIVGCQGLVRSPKGSIRRLCLQQPEKEATSGLQGKVSHTRSLSCFGQVRNLPGLEEFQCLRVLDLEGLLDMNSFDLSKIEKLTRLTYLSLRNTFISEIPTGVAKLLDLEILYLRDTRVTELPAGIVCLRKLRQLLTGGVDQGLTKIPDGIGKMESLQVVVGFNIMRSSIDAIKDLRYLINLKELSIQFNTIGYDQTSRHEEVLFSSLCKLGNNLQSVWIRSIDSASLQFLESWSPLPVLLQRFRMSTNFYFLKTPNWFLPELNSLYSVSINIVDVTQEELEILSKLCALTVLDLWFKVDPKEKITFPRGGFKSLKLFNFVRRPYVVRGMGYLVFEAGVLPKLERLSIPFSISMAKGHDFYVGIVHLRSLTHAEVILGKDGATPSEVKAAAESIEKEVSANPNHPELSIEGSHQ</sequence>
<dbReference type="PANTHER" id="PTHR23155">
    <property type="entry name" value="DISEASE RESISTANCE PROTEIN RP"/>
    <property type="match status" value="1"/>
</dbReference>
<evidence type="ECO:0000256" key="6">
    <source>
        <dbReference type="ARBA" id="ARBA00023054"/>
    </source>
</evidence>
<evidence type="ECO:0000256" key="4">
    <source>
        <dbReference type="ARBA" id="ARBA00022741"/>
    </source>
</evidence>
<feature type="region of interest" description="Disordered" evidence="7">
    <location>
        <begin position="1066"/>
        <end position="1089"/>
    </location>
</feature>
<dbReference type="GO" id="GO:0002758">
    <property type="term" value="P:innate immune response-activating signaling pathway"/>
    <property type="evidence" value="ECO:0007669"/>
    <property type="project" value="UniProtKB-ARBA"/>
</dbReference>
<keyword evidence="13" id="KW-1185">Reference proteome</keyword>
<dbReference type="InterPro" id="IPR044974">
    <property type="entry name" value="Disease_R_plants"/>
</dbReference>
<dbReference type="CDD" id="cd14798">
    <property type="entry name" value="RX-CC_like"/>
    <property type="match status" value="1"/>
</dbReference>
<dbReference type="Gene3D" id="3.80.10.10">
    <property type="entry name" value="Ribonuclease Inhibitor"/>
    <property type="match status" value="1"/>
</dbReference>
<protein>
    <submittedName>
        <fullName evidence="12">Uncharacterized protein</fullName>
    </submittedName>
</protein>
<dbReference type="GO" id="GO:0042742">
    <property type="term" value="P:defense response to bacterium"/>
    <property type="evidence" value="ECO:0007669"/>
    <property type="project" value="UniProtKB-ARBA"/>
</dbReference>
<dbReference type="InterPro" id="IPR038005">
    <property type="entry name" value="RX-like_CC"/>
</dbReference>
<evidence type="ECO:0000313" key="13">
    <source>
        <dbReference type="Proteomes" id="UP000636709"/>
    </source>
</evidence>
<dbReference type="GO" id="GO:0043531">
    <property type="term" value="F:ADP binding"/>
    <property type="evidence" value="ECO:0007669"/>
    <property type="project" value="InterPro"/>
</dbReference>
<dbReference type="Gene3D" id="3.40.50.300">
    <property type="entry name" value="P-loop containing nucleotide triphosphate hydrolases"/>
    <property type="match status" value="1"/>
</dbReference>
<evidence type="ECO:0000256" key="1">
    <source>
        <dbReference type="ARBA" id="ARBA00008894"/>
    </source>
</evidence>
<dbReference type="OrthoDB" id="611041at2759"/>
<dbReference type="Gene3D" id="1.10.8.430">
    <property type="entry name" value="Helical domain of apoptotic protease-activating factors"/>
    <property type="match status" value="1"/>
</dbReference>
<dbReference type="SUPFAM" id="SSF52540">
    <property type="entry name" value="P-loop containing nucleoside triphosphate hydrolases"/>
    <property type="match status" value="1"/>
</dbReference>
<feature type="domain" description="Disease resistance R13L4/SHOC-2-like LRR" evidence="11">
    <location>
        <begin position="714"/>
        <end position="1082"/>
    </location>
</feature>
<comment type="similarity">
    <text evidence="1">Belongs to the disease resistance NB-LRR family.</text>
</comment>
<dbReference type="InterPro" id="IPR055414">
    <property type="entry name" value="LRR_R13L4/SHOC2-like"/>
</dbReference>
<evidence type="ECO:0000256" key="7">
    <source>
        <dbReference type="SAM" id="MobiDB-lite"/>
    </source>
</evidence>
<evidence type="ECO:0000259" key="11">
    <source>
        <dbReference type="Pfam" id="PF23598"/>
    </source>
</evidence>
<comment type="caution">
    <text evidence="12">The sequence shown here is derived from an EMBL/GenBank/DDBJ whole genome shotgun (WGS) entry which is preliminary data.</text>
</comment>
<feature type="domain" description="NB-ARC" evidence="8">
    <location>
        <begin position="337"/>
        <end position="498"/>
    </location>
</feature>
<gene>
    <name evidence="12" type="ORF">HU200_049498</name>
</gene>
<dbReference type="Proteomes" id="UP000636709">
    <property type="component" value="Unassembled WGS sequence"/>
</dbReference>
<dbReference type="Pfam" id="PF18052">
    <property type="entry name" value="Rx_N"/>
    <property type="match status" value="1"/>
</dbReference>
<dbReference type="AlphaFoldDB" id="A0A835ATE3"/>
<evidence type="ECO:0000259" key="9">
    <source>
        <dbReference type="Pfam" id="PF18052"/>
    </source>
</evidence>
<feature type="domain" description="Disease resistance protein winged helix" evidence="10">
    <location>
        <begin position="595"/>
        <end position="666"/>
    </location>
</feature>
<keyword evidence="6" id="KW-0175">Coiled coil</keyword>
<dbReference type="InterPro" id="IPR041118">
    <property type="entry name" value="Rx_N"/>
</dbReference>
<evidence type="ECO:0000256" key="5">
    <source>
        <dbReference type="ARBA" id="ARBA00022821"/>
    </source>
</evidence>
<evidence type="ECO:0000256" key="2">
    <source>
        <dbReference type="ARBA" id="ARBA00022614"/>
    </source>
</evidence>
<organism evidence="12 13">
    <name type="scientific">Digitaria exilis</name>
    <dbReference type="NCBI Taxonomy" id="1010633"/>
    <lineage>
        <taxon>Eukaryota</taxon>
        <taxon>Viridiplantae</taxon>
        <taxon>Streptophyta</taxon>
        <taxon>Embryophyta</taxon>
        <taxon>Tracheophyta</taxon>
        <taxon>Spermatophyta</taxon>
        <taxon>Magnoliopsida</taxon>
        <taxon>Liliopsida</taxon>
        <taxon>Poales</taxon>
        <taxon>Poaceae</taxon>
        <taxon>PACMAD clade</taxon>
        <taxon>Panicoideae</taxon>
        <taxon>Panicodae</taxon>
        <taxon>Paniceae</taxon>
        <taxon>Anthephorinae</taxon>
        <taxon>Digitaria</taxon>
    </lineage>
</organism>
<evidence type="ECO:0000313" key="12">
    <source>
        <dbReference type="EMBL" id="KAF8672299.1"/>
    </source>
</evidence>
<dbReference type="PANTHER" id="PTHR23155:SF1228">
    <property type="entry name" value="NB-ARC DOMAIN CONTAINING PROTEIN, EXPRESSED"/>
    <property type="match status" value="1"/>
</dbReference>
<proteinExistence type="inferred from homology"/>
<dbReference type="InterPro" id="IPR058922">
    <property type="entry name" value="WHD_DRP"/>
</dbReference>
<keyword evidence="2" id="KW-0433">Leucine-rich repeat</keyword>
<reference evidence="12" key="1">
    <citation type="submission" date="2020-07" db="EMBL/GenBank/DDBJ databases">
        <title>Genome sequence and genetic diversity analysis of an under-domesticated orphan crop, white fonio (Digitaria exilis).</title>
        <authorList>
            <person name="Bennetzen J.L."/>
            <person name="Chen S."/>
            <person name="Ma X."/>
            <person name="Wang X."/>
            <person name="Yssel A.E.J."/>
            <person name="Chaluvadi S.R."/>
            <person name="Johnson M."/>
            <person name="Gangashetty P."/>
            <person name="Hamidou F."/>
            <person name="Sanogo M.D."/>
            <person name="Zwaenepoel A."/>
            <person name="Wallace J."/>
            <person name="Van De Peer Y."/>
            <person name="Van Deynze A."/>
        </authorList>
    </citation>
    <scope>NUCLEOTIDE SEQUENCE</scope>
    <source>
        <tissue evidence="12">Leaves</tissue>
    </source>
</reference>